<sequence>MKMRQYRNEDYPRLAQFKLPEEQKRFTALPEKAIKECIADPNRYPIVIEWNDDLVGFFVLHIGDEIRNFTLNDRGMLIRALSIHYPHQRKGIALKAMKGLPVYVTEIFPSINELVLAVNVKNEAAQILYKKAGFIDKGFRREGRIGLQYMLHYDL</sequence>
<dbReference type="STRING" id="1385511.GCA_000425225_02723"/>
<dbReference type="GO" id="GO:0016747">
    <property type="term" value="F:acyltransferase activity, transferring groups other than amino-acyl groups"/>
    <property type="evidence" value="ECO:0007669"/>
    <property type="project" value="InterPro"/>
</dbReference>
<dbReference type="EMBL" id="AVPF01000011">
    <property type="protein sequence ID" value="KGX89903.1"/>
    <property type="molecule type" value="Genomic_DNA"/>
</dbReference>
<gene>
    <name evidence="2" type="ORF">N783_03375</name>
</gene>
<dbReference type="CDD" id="cd04301">
    <property type="entry name" value="NAT_SF"/>
    <property type="match status" value="1"/>
</dbReference>
<dbReference type="AlphaFoldDB" id="A0A0A5GFB7"/>
<dbReference type="InterPro" id="IPR016181">
    <property type="entry name" value="Acyl_CoA_acyltransferase"/>
</dbReference>
<dbReference type="SUPFAM" id="SSF55729">
    <property type="entry name" value="Acyl-CoA N-acyltransferases (Nat)"/>
    <property type="match status" value="1"/>
</dbReference>
<dbReference type="Gene3D" id="3.40.630.30">
    <property type="match status" value="1"/>
</dbReference>
<dbReference type="InterPro" id="IPR000182">
    <property type="entry name" value="GNAT_dom"/>
</dbReference>
<comment type="caution">
    <text evidence="2">The sequence shown here is derived from an EMBL/GenBank/DDBJ whole genome shotgun (WGS) entry which is preliminary data.</text>
</comment>
<dbReference type="eggNOG" id="COG1670">
    <property type="taxonomic scope" value="Bacteria"/>
</dbReference>
<keyword evidence="3" id="KW-1185">Reference proteome</keyword>
<accession>A0A0A5GFB7</accession>
<evidence type="ECO:0000259" key="1">
    <source>
        <dbReference type="PROSITE" id="PS51186"/>
    </source>
</evidence>
<organism evidence="2 3">
    <name type="scientific">Pontibacillus marinus BH030004 = DSM 16465</name>
    <dbReference type="NCBI Taxonomy" id="1385511"/>
    <lineage>
        <taxon>Bacteria</taxon>
        <taxon>Bacillati</taxon>
        <taxon>Bacillota</taxon>
        <taxon>Bacilli</taxon>
        <taxon>Bacillales</taxon>
        <taxon>Bacillaceae</taxon>
        <taxon>Pontibacillus</taxon>
    </lineage>
</organism>
<dbReference type="PROSITE" id="PS51186">
    <property type="entry name" value="GNAT"/>
    <property type="match status" value="1"/>
</dbReference>
<evidence type="ECO:0000313" key="2">
    <source>
        <dbReference type="EMBL" id="KGX89903.1"/>
    </source>
</evidence>
<protein>
    <submittedName>
        <fullName evidence="2">Acetyltransferase</fullName>
    </submittedName>
</protein>
<reference evidence="2 3" key="1">
    <citation type="submission" date="2013-08" db="EMBL/GenBank/DDBJ databases">
        <authorList>
            <person name="Huang J."/>
            <person name="Wang G."/>
        </authorList>
    </citation>
    <scope>NUCLEOTIDE SEQUENCE [LARGE SCALE GENOMIC DNA]</scope>
    <source>
        <strain evidence="2 3">BH030004</strain>
    </source>
</reference>
<dbReference type="OrthoDB" id="66776at2"/>
<proteinExistence type="predicted"/>
<keyword evidence="2" id="KW-0808">Transferase</keyword>
<dbReference type="Pfam" id="PF00583">
    <property type="entry name" value="Acetyltransf_1"/>
    <property type="match status" value="1"/>
</dbReference>
<dbReference type="Proteomes" id="UP000030403">
    <property type="component" value="Unassembled WGS sequence"/>
</dbReference>
<name>A0A0A5GFB7_9BACI</name>
<evidence type="ECO:0000313" key="3">
    <source>
        <dbReference type="Proteomes" id="UP000030403"/>
    </source>
</evidence>
<feature type="domain" description="N-acetyltransferase" evidence="1">
    <location>
        <begin position="1"/>
        <end position="155"/>
    </location>
</feature>
<dbReference type="RefSeq" id="WP_027446391.1">
    <property type="nucleotide sequence ID" value="NZ_AULJ01000034.1"/>
</dbReference>